<comment type="caution">
    <text evidence="2">The sequence shown here is derived from an EMBL/GenBank/DDBJ whole genome shotgun (WGS) entry which is preliminary data.</text>
</comment>
<sequence>MRTTKQDHRRLSFEGDIHLEAPRFLHPAYLLYIDGHQYTSGFTVVGAAELSLELATVSITRRGFDPVTKGNDLEDSASKRNKGKKKRN</sequence>
<keyword evidence="3" id="KW-1185">Reference proteome</keyword>
<dbReference type="EMBL" id="BPLR01000449">
    <property type="protein sequence ID" value="GIY94895.1"/>
    <property type="molecule type" value="Genomic_DNA"/>
</dbReference>
<proteinExistence type="predicted"/>
<accession>A0AAV4XL09</accession>
<dbReference type="AlphaFoldDB" id="A0AAV4XL09"/>
<reference evidence="2 3" key="1">
    <citation type="submission" date="2021-06" db="EMBL/GenBank/DDBJ databases">
        <title>Caerostris extrusa draft genome.</title>
        <authorList>
            <person name="Kono N."/>
            <person name="Arakawa K."/>
        </authorList>
    </citation>
    <scope>NUCLEOTIDE SEQUENCE [LARGE SCALE GENOMIC DNA]</scope>
</reference>
<gene>
    <name evidence="2" type="ORF">CEXT_576901</name>
</gene>
<feature type="region of interest" description="Disordered" evidence="1">
    <location>
        <begin position="64"/>
        <end position="88"/>
    </location>
</feature>
<protein>
    <submittedName>
        <fullName evidence="2">Uncharacterized protein</fullName>
    </submittedName>
</protein>
<name>A0AAV4XL09_CAEEX</name>
<organism evidence="2 3">
    <name type="scientific">Caerostris extrusa</name>
    <name type="common">Bark spider</name>
    <name type="synonym">Caerostris bankana</name>
    <dbReference type="NCBI Taxonomy" id="172846"/>
    <lineage>
        <taxon>Eukaryota</taxon>
        <taxon>Metazoa</taxon>
        <taxon>Ecdysozoa</taxon>
        <taxon>Arthropoda</taxon>
        <taxon>Chelicerata</taxon>
        <taxon>Arachnida</taxon>
        <taxon>Araneae</taxon>
        <taxon>Araneomorphae</taxon>
        <taxon>Entelegynae</taxon>
        <taxon>Araneoidea</taxon>
        <taxon>Araneidae</taxon>
        <taxon>Caerostris</taxon>
    </lineage>
</organism>
<feature type="compositionally biased region" description="Basic residues" evidence="1">
    <location>
        <begin position="79"/>
        <end position="88"/>
    </location>
</feature>
<dbReference type="Proteomes" id="UP001054945">
    <property type="component" value="Unassembled WGS sequence"/>
</dbReference>
<evidence type="ECO:0000313" key="2">
    <source>
        <dbReference type="EMBL" id="GIY94895.1"/>
    </source>
</evidence>
<evidence type="ECO:0000313" key="3">
    <source>
        <dbReference type="Proteomes" id="UP001054945"/>
    </source>
</evidence>
<evidence type="ECO:0000256" key="1">
    <source>
        <dbReference type="SAM" id="MobiDB-lite"/>
    </source>
</evidence>